<accession>A0A8D7A9R7</accession>
<evidence type="ECO:0000256" key="8">
    <source>
        <dbReference type="ARBA" id="ARBA00029936"/>
    </source>
</evidence>
<dbReference type="GO" id="GO:0004832">
    <property type="term" value="F:valine-tRNA ligase activity"/>
    <property type="evidence" value="ECO:0007669"/>
    <property type="project" value="UniProtKB-EC"/>
</dbReference>
<evidence type="ECO:0000256" key="5">
    <source>
        <dbReference type="ARBA" id="ARBA00022840"/>
    </source>
</evidence>
<gene>
    <name evidence="10" type="ORF">GSMUA_138610.1</name>
</gene>
<dbReference type="InterPro" id="IPR002300">
    <property type="entry name" value="aa-tRNA-synth_Ia"/>
</dbReference>
<dbReference type="InterPro" id="IPR001412">
    <property type="entry name" value="aa-tRNA-synth_I_CS"/>
</dbReference>
<organism evidence="10">
    <name type="scientific">Musa acuminata subsp. malaccensis</name>
    <name type="common">Wild banana</name>
    <name type="synonym">Musa malaccensis</name>
    <dbReference type="NCBI Taxonomy" id="214687"/>
    <lineage>
        <taxon>Eukaryota</taxon>
        <taxon>Viridiplantae</taxon>
        <taxon>Streptophyta</taxon>
        <taxon>Embryophyta</taxon>
        <taxon>Tracheophyta</taxon>
        <taxon>Spermatophyta</taxon>
        <taxon>Magnoliopsida</taxon>
        <taxon>Liliopsida</taxon>
        <taxon>Zingiberales</taxon>
        <taxon>Musaceae</taxon>
        <taxon>Musa</taxon>
    </lineage>
</organism>
<proteinExistence type="inferred from homology"/>
<dbReference type="GO" id="GO:0005524">
    <property type="term" value="F:ATP binding"/>
    <property type="evidence" value="ECO:0007669"/>
    <property type="project" value="UniProtKB-KW"/>
</dbReference>
<dbReference type="InterPro" id="IPR002303">
    <property type="entry name" value="Valyl-tRNA_ligase"/>
</dbReference>
<keyword evidence="6" id="KW-0648">Protein biosynthesis</keyword>
<dbReference type="InterPro" id="IPR014729">
    <property type="entry name" value="Rossmann-like_a/b/a_fold"/>
</dbReference>
<keyword evidence="7" id="KW-0030">Aminoacyl-tRNA synthetase</keyword>
<evidence type="ECO:0000256" key="2">
    <source>
        <dbReference type="ARBA" id="ARBA00013169"/>
    </source>
</evidence>
<protein>
    <recommendedName>
        <fullName evidence="2">valine--tRNA ligase</fullName>
        <ecNumber evidence="2">6.1.1.9</ecNumber>
    </recommendedName>
    <alternativeName>
        <fullName evidence="8">Valyl-tRNA synthetase</fullName>
    </alternativeName>
</protein>
<dbReference type="GO" id="GO:0009791">
    <property type="term" value="P:post-embryonic development"/>
    <property type="evidence" value="ECO:0007669"/>
    <property type="project" value="UniProtKB-ARBA"/>
</dbReference>
<name>A0A8D7A9R7_MUSAM</name>
<keyword evidence="4" id="KW-0547">Nucleotide-binding</keyword>
<evidence type="ECO:0000256" key="4">
    <source>
        <dbReference type="ARBA" id="ARBA00022741"/>
    </source>
</evidence>
<dbReference type="GO" id="GO:0048608">
    <property type="term" value="P:reproductive structure development"/>
    <property type="evidence" value="ECO:0007669"/>
    <property type="project" value="UniProtKB-ARBA"/>
</dbReference>
<dbReference type="SUPFAM" id="SSF52374">
    <property type="entry name" value="Nucleotidylyl transferase"/>
    <property type="match status" value="1"/>
</dbReference>
<dbReference type="PANTHER" id="PTHR11946:SF109">
    <property type="entry name" value="VALINE--TRNA LIGASE"/>
    <property type="match status" value="1"/>
</dbReference>
<dbReference type="Pfam" id="PF00133">
    <property type="entry name" value="tRNA-synt_1"/>
    <property type="match status" value="1"/>
</dbReference>
<dbReference type="GO" id="GO:0006438">
    <property type="term" value="P:valyl-tRNA aminoacylation"/>
    <property type="evidence" value="ECO:0007669"/>
    <property type="project" value="InterPro"/>
</dbReference>
<keyword evidence="5" id="KW-0067">ATP-binding</keyword>
<evidence type="ECO:0000256" key="6">
    <source>
        <dbReference type="ARBA" id="ARBA00022917"/>
    </source>
</evidence>
<sequence length="125" mass="14118">MTEQYTPSVIEKSWYTWWEVSGLFTTDSSISKAQFVMILPPPSVTGALHIGHGLTAAIQDTIVRWRRMSGYNVLWVPGMDHAGIATQVVVVEKKLIRENNVTRHDIGRERFVSESVDILCFLPCV</sequence>
<dbReference type="EMBL" id="HG996469">
    <property type="protein sequence ID" value="CAG1844066.1"/>
    <property type="molecule type" value="Genomic_DNA"/>
</dbReference>
<evidence type="ECO:0000259" key="9">
    <source>
        <dbReference type="Pfam" id="PF00133"/>
    </source>
</evidence>
<evidence type="ECO:0000256" key="1">
    <source>
        <dbReference type="ARBA" id="ARBA00005594"/>
    </source>
</evidence>
<dbReference type="AlphaFoldDB" id="A0A8D7A9R7"/>
<evidence type="ECO:0000256" key="7">
    <source>
        <dbReference type="ARBA" id="ARBA00023146"/>
    </source>
</evidence>
<reference evidence="10" key="1">
    <citation type="submission" date="2021-03" db="EMBL/GenBank/DDBJ databases">
        <authorList>
            <consortium name="Genoscope - CEA"/>
            <person name="William W."/>
        </authorList>
    </citation>
    <scope>NUCLEOTIDE SEQUENCE</scope>
    <source>
        <strain evidence="10">Doubled-haploid Pahang</strain>
    </source>
</reference>
<evidence type="ECO:0000256" key="3">
    <source>
        <dbReference type="ARBA" id="ARBA00022598"/>
    </source>
</evidence>
<dbReference type="PROSITE" id="PS00178">
    <property type="entry name" value="AA_TRNA_LIGASE_I"/>
    <property type="match status" value="1"/>
</dbReference>
<keyword evidence="3" id="KW-0436">Ligase</keyword>
<evidence type="ECO:0000313" key="10">
    <source>
        <dbReference type="EMBL" id="CAG1844066.1"/>
    </source>
</evidence>
<dbReference type="EC" id="6.1.1.9" evidence="2"/>
<dbReference type="PANTHER" id="PTHR11946">
    <property type="entry name" value="VALYL-TRNA SYNTHETASES"/>
    <property type="match status" value="1"/>
</dbReference>
<feature type="domain" description="Aminoacyl-tRNA synthetase class Ia" evidence="9">
    <location>
        <begin position="14"/>
        <end position="115"/>
    </location>
</feature>
<dbReference type="Gene3D" id="3.40.50.620">
    <property type="entry name" value="HUPs"/>
    <property type="match status" value="1"/>
</dbReference>
<comment type="similarity">
    <text evidence="1">Belongs to the class-I aminoacyl-tRNA synthetase family.</text>
</comment>